<dbReference type="CDD" id="cd07153">
    <property type="entry name" value="Fur_like"/>
    <property type="match status" value="1"/>
</dbReference>
<evidence type="ECO:0000256" key="4">
    <source>
        <dbReference type="ARBA" id="ARBA00023015"/>
    </source>
</evidence>
<dbReference type="GO" id="GO:0003700">
    <property type="term" value="F:DNA-binding transcription factor activity"/>
    <property type="evidence" value="ECO:0007669"/>
    <property type="project" value="InterPro"/>
</dbReference>
<keyword evidence="3" id="KW-0862">Zinc</keyword>
<dbReference type="GO" id="GO:0045892">
    <property type="term" value="P:negative regulation of DNA-templated transcription"/>
    <property type="evidence" value="ECO:0007669"/>
    <property type="project" value="TreeGrafter"/>
</dbReference>
<sequence length="134" mass="15345">MKEKRQTIQKGLVWEAVTTATNHPNAEQIYENIVLKHPSISRATVYRNLNMLVDEGKVKRIRVLGGPDHFDRTLGNHYHIQCTDCKQVSDIEVFDDINLCAKNVETFGYVLESYEIVFNGVCPDCQKKHAAVRQ</sequence>
<reference evidence="7" key="1">
    <citation type="submission" date="2019-08" db="EMBL/GenBank/DDBJ databases">
        <authorList>
            <person name="Kucharzyk K."/>
            <person name="Murdoch R.W."/>
            <person name="Higgins S."/>
            <person name="Loffler F."/>
        </authorList>
    </citation>
    <scope>NUCLEOTIDE SEQUENCE</scope>
</reference>
<keyword evidence="6" id="KW-0804">Transcription</keyword>
<protein>
    <submittedName>
        <fullName evidence="7">Transcriptional regulator PerR</fullName>
    </submittedName>
</protein>
<accession>A0A644WR95</accession>
<dbReference type="InterPro" id="IPR002481">
    <property type="entry name" value="FUR"/>
</dbReference>
<evidence type="ECO:0000313" key="7">
    <source>
        <dbReference type="EMBL" id="MPM04764.1"/>
    </source>
</evidence>
<evidence type="ECO:0000256" key="3">
    <source>
        <dbReference type="ARBA" id="ARBA00022833"/>
    </source>
</evidence>
<evidence type="ECO:0000256" key="2">
    <source>
        <dbReference type="ARBA" id="ARBA00022491"/>
    </source>
</evidence>
<dbReference type="PANTHER" id="PTHR33202">
    <property type="entry name" value="ZINC UPTAKE REGULATION PROTEIN"/>
    <property type="match status" value="1"/>
</dbReference>
<keyword evidence="5" id="KW-0238">DNA-binding</keyword>
<dbReference type="Gene3D" id="3.30.1490.190">
    <property type="match status" value="1"/>
</dbReference>
<organism evidence="7">
    <name type="scientific">bioreactor metagenome</name>
    <dbReference type="NCBI Taxonomy" id="1076179"/>
    <lineage>
        <taxon>unclassified sequences</taxon>
        <taxon>metagenomes</taxon>
        <taxon>ecological metagenomes</taxon>
    </lineage>
</organism>
<dbReference type="GO" id="GO:0008270">
    <property type="term" value="F:zinc ion binding"/>
    <property type="evidence" value="ECO:0007669"/>
    <property type="project" value="TreeGrafter"/>
</dbReference>
<evidence type="ECO:0000256" key="1">
    <source>
        <dbReference type="ARBA" id="ARBA00007957"/>
    </source>
</evidence>
<comment type="caution">
    <text evidence="7">The sequence shown here is derived from an EMBL/GenBank/DDBJ whole genome shotgun (WGS) entry which is preliminary data.</text>
</comment>
<dbReference type="Pfam" id="PF01475">
    <property type="entry name" value="FUR"/>
    <property type="match status" value="1"/>
</dbReference>
<name>A0A644WR95_9ZZZZ</name>
<dbReference type="SUPFAM" id="SSF46785">
    <property type="entry name" value="Winged helix' DNA-binding domain"/>
    <property type="match status" value="1"/>
</dbReference>
<keyword evidence="2" id="KW-0678">Repressor</keyword>
<dbReference type="AlphaFoldDB" id="A0A644WR95"/>
<dbReference type="GO" id="GO:0000976">
    <property type="term" value="F:transcription cis-regulatory region binding"/>
    <property type="evidence" value="ECO:0007669"/>
    <property type="project" value="TreeGrafter"/>
</dbReference>
<dbReference type="Gene3D" id="1.10.10.10">
    <property type="entry name" value="Winged helix-like DNA-binding domain superfamily/Winged helix DNA-binding domain"/>
    <property type="match status" value="1"/>
</dbReference>
<dbReference type="GO" id="GO:1900376">
    <property type="term" value="P:regulation of secondary metabolite biosynthetic process"/>
    <property type="evidence" value="ECO:0007669"/>
    <property type="project" value="TreeGrafter"/>
</dbReference>
<comment type="similarity">
    <text evidence="1">Belongs to the Fur family.</text>
</comment>
<keyword evidence="4" id="KW-0805">Transcription regulation</keyword>
<dbReference type="InterPro" id="IPR043135">
    <property type="entry name" value="Fur_C"/>
</dbReference>
<dbReference type="PANTHER" id="PTHR33202:SF7">
    <property type="entry name" value="FERRIC UPTAKE REGULATION PROTEIN"/>
    <property type="match status" value="1"/>
</dbReference>
<proteinExistence type="inferred from homology"/>
<evidence type="ECO:0000256" key="5">
    <source>
        <dbReference type="ARBA" id="ARBA00023125"/>
    </source>
</evidence>
<evidence type="ECO:0000256" key="6">
    <source>
        <dbReference type="ARBA" id="ARBA00023163"/>
    </source>
</evidence>
<dbReference type="InterPro" id="IPR036388">
    <property type="entry name" value="WH-like_DNA-bd_sf"/>
</dbReference>
<gene>
    <name evidence="7" type="primary">perR_15</name>
    <name evidence="7" type="ORF">SDC9_51043</name>
</gene>
<dbReference type="EMBL" id="VSSQ01001068">
    <property type="protein sequence ID" value="MPM04764.1"/>
    <property type="molecule type" value="Genomic_DNA"/>
</dbReference>
<dbReference type="InterPro" id="IPR036390">
    <property type="entry name" value="WH_DNA-bd_sf"/>
</dbReference>